<feature type="transmembrane region" description="Helical" evidence="2">
    <location>
        <begin position="508"/>
        <end position="531"/>
    </location>
</feature>
<dbReference type="SMART" id="SM00703">
    <property type="entry name" value="NRF"/>
    <property type="match status" value="1"/>
</dbReference>
<dbReference type="InterPro" id="IPR052728">
    <property type="entry name" value="O2_lipid_transport_reg"/>
</dbReference>
<dbReference type="AlphaFoldDB" id="A0A6P8KAS2"/>
<dbReference type="PANTHER" id="PTHR11161:SF0">
    <property type="entry name" value="O-ACYLTRANSFERASE LIKE PROTEIN"/>
    <property type="match status" value="1"/>
</dbReference>
<evidence type="ECO:0000256" key="2">
    <source>
        <dbReference type="SAM" id="Phobius"/>
    </source>
</evidence>
<feature type="transmembrane region" description="Helical" evidence="2">
    <location>
        <begin position="193"/>
        <end position="218"/>
    </location>
</feature>
<feature type="transmembrane region" description="Helical" evidence="2">
    <location>
        <begin position="299"/>
        <end position="323"/>
    </location>
</feature>
<keyword evidence="2" id="KW-0812">Transmembrane</keyword>
<feature type="transmembrane region" description="Helical" evidence="2">
    <location>
        <begin position="552"/>
        <end position="572"/>
    </location>
</feature>
<feature type="compositionally biased region" description="Polar residues" evidence="1">
    <location>
        <begin position="680"/>
        <end position="689"/>
    </location>
</feature>
<accession>A0A6P8KAS2</accession>
<dbReference type="GO" id="GO:0016747">
    <property type="term" value="F:acyltransferase activity, transferring groups other than amino-acyl groups"/>
    <property type="evidence" value="ECO:0007669"/>
    <property type="project" value="InterPro"/>
</dbReference>
<protein>
    <submittedName>
        <fullName evidence="6">Nose resistant to fluoxetine protein 6</fullName>
    </submittedName>
</protein>
<evidence type="ECO:0000256" key="3">
    <source>
        <dbReference type="SAM" id="SignalP"/>
    </source>
</evidence>
<feature type="region of interest" description="Disordered" evidence="1">
    <location>
        <begin position="661"/>
        <end position="695"/>
    </location>
</feature>
<evidence type="ECO:0000313" key="6">
    <source>
        <dbReference type="RefSeq" id="XP_033165923.1"/>
    </source>
</evidence>
<proteinExistence type="predicted"/>
<gene>
    <name evidence="6" type="primary">LOC117144703</name>
</gene>
<dbReference type="PANTHER" id="PTHR11161">
    <property type="entry name" value="O-ACYLTRANSFERASE"/>
    <property type="match status" value="1"/>
</dbReference>
<feature type="transmembrane region" description="Helical" evidence="2">
    <location>
        <begin position="407"/>
        <end position="425"/>
    </location>
</feature>
<dbReference type="Proteomes" id="UP000515162">
    <property type="component" value="Chromosome 3R"/>
</dbReference>
<keyword evidence="3" id="KW-0732">Signal</keyword>
<keyword evidence="5" id="KW-1185">Reference proteome</keyword>
<feature type="transmembrane region" description="Helical" evidence="2">
    <location>
        <begin position="343"/>
        <end position="364"/>
    </location>
</feature>
<feature type="transmembrane region" description="Helical" evidence="2">
    <location>
        <begin position="473"/>
        <end position="496"/>
    </location>
</feature>
<feature type="domain" description="Nose resistant-to-fluoxetine protein N-terminal" evidence="4">
    <location>
        <begin position="67"/>
        <end position="184"/>
    </location>
</feature>
<dbReference type="InterPro" id="IPR002656">
    <property type="entry name" value="Acyl_transf_3_dom"/>
</dbReference>
<dbReference type="InterPro" id="IPR006621">
    <property type="entry name" value="Nose-resist-to-fluoxetine_N"/>
</dbReference>
<dbReference type="RefSeq" id="XP_033165923.1">
    <property type="nucleotide sequence ID" value="XM_033310032.1"/>
</dbReference>
<feature type="signal peptide" evidence="3">
    <location>
        <begin position="1"/>
        <end position="18"/>
    </location>
</feature>
<feature type="chain" id="PRO_5027613751" evidence="3">
    <location>
        <begin position="19"/>
        <end position="695"/>
    </location>
</feature>
<keyword evidence="2" id="KW-1133">Transmembrane helix</keyword>
<sequence>MVNVVSILLFYGLVATSALELTDPDVSKTYEYMGQLRPLGLEFAEFFKNVTLESLGVSDSKLASAEDELCLAELEAVMNGISLRETWALKMIDAWGFIPNGLLTGNLFDLGNFDECLSIKEVVGGQRITGKYCFLLANSERIATCFPASCSSTQMEPFVEQLMALINLNSSSLKMRISEASCQTSNIEPWNGLTIFTIVILSLMSVIVLSVTLFDYFLCEDPSSIPPLVKAFSARANSRALFRIVPNKSNPNVIECFHGIRCMTLFWVIYCHEFIFFLKSPNLNRFDLYPWTVKPFSSFVLHGYFAVDSFFVLGGLLVSMIALRSMERSGGRLNPFLMYLHRILRILPVVAIAILIYMTMMTVVSGGPMLKNGYHGMEYCLNGWFWTLLFIQNYAAQNICLDHTWYLAVDMQLFIISPILLIALYNWGKKAAAGIAVLVVLLSGCLFATQMVNHYSLLIKINNGDDGVPNKKLYLATHTHAAPWLIGFLFGYFLHINRGKKFQLSKPIVWLGWILSLAMLFTSIFALYPASQLTAPPLSTLKESLYYTLTRLAWPLAICWIIFACMQGYGGVVNSFLSTPLWQPLSRLSYSMYIWHMFVQEVNSRNVRTNTYFTNYFAMERFWYDLGFTVLMSYILHLIIEAPLCGLDSILRRRKDPPATNQANIISNEGDLENRDPEDQNGTETNPINISEIHK</sequence>
<feature type="transmembrane region" description="Helical" evidence="2">
    <location>
        <begin position="622"/>
        <end position="645"/>
    </location>
</feature>
<dbReference type="Pfam" id="PF01757">
    <property type="entry name" value="Acyl_transf_3"/>
    <property type="match status" value="1"/>
</dbReference>
<keyword evidence="2" id="KW-0472">Membrane</keyword>
<dbReference type="Pfam" id="PF20146">
    <property type="entry name" value="NRF"/>
    <property type="match status" value="1"/>
</dbReference>
<dbReference type="GeneID" id="117144703"/>
<evidence type="ECO:0000259" key="4">
    <source>
        <dbReference type="SMART" id="SM00703"/>
    </source>
</evidence>
<name>A0A6P8KAS2_DROMA</name>
<organism evidence="5 6">
    <name type="scientific">Drosophila mauritiana</name>
    <name type="common">Fruit fly</name>
    <dbReference type="NCBI Taxonomy" id="7226"/>
    <lineage>
        <taxon>Eukaryota</taxon>
        <taxon>Metazoa</taxon>
        <taxon>Ecdysozoa</taxon>
        <taxon>Arthropoda</taxon>
        <taxon>Hexapoda</taxon>
        <taxon>Insecta</taxon>
        <taxon>Pterygota</taxon>
        <taxon>Neoptera</taxon>
        <taxon>Endopterygota</taxon>
        <taxon>Diptera</taxon>
        <taxon>Brachycera</taxon>
        <taxon>Muscomorpha</taxon>
        <taxon>Ephydroidea</taxon>
        <taxon>Drosophilidae</taxon>
        <taxon>Drosophila</taxon>
        <taxon>Sophophora</taxon>
    </lineage>
</organism>
<evidence type="ECO:0000313" key="5">
    <source>
        <dbReference type="Proteomes" id="UP000515162"/>
    </source>
</evidence>
<evidence type="ECO:0000256" key="1">
    <source>
        <dbReference type="SAM" id="MobiDB-lite"/>
    </source>
</evidence>
<reference evidence="6" key="1">
    <citation type="submission" date="2025-08" db="UniProtKB">
        <authorList>
            <consortium name="RefSeq"/>
        </authorList>
    </citation>
    <scope>IDENTIFICATION</scope>
    <source>
        <strain evidence="6">Mau12</strain>
        <tissue evidence="6">Whole Body</tissue>
    </source>
</reference>
<feature type="transmembrane region" description="Helical" evidence="2">
    <location>
        <begin position="431"/>
        <end position="452"/>
    </location>
</feature>